<evidence type="ECO:0000259" key="2">
    <source>
        <dbReference type="Pfam" id="PF10304"/>
    </source>
</evidence>
<dbReference type="InParanoid" id="A0A482WXG5"/>
<dbReference type="InterPro" id="IPR011989">
    <property type="entry name" value="ARM-like"/>
</dbReference>
<evidence type="ECO:0000313" key="6">
    <source>
        <dbReference type="Proteomes" id="UP000291343"/>
    </source>
</evidence>
<dbReference type="EMBL" id="QKKF02022824">
    <property type="protein sequence ID" value="RZF37992.1"/>
    <property type="molecule type" value="Genomic_DNA"/>
</dbReference>
<keyword evidence="6" id="KW-1185">Reference proteome</keyword>
<dbReference type="PANTHER" id="PTHR20959:SF1">
    <property type="entry name" value="TRANSPORT AND GOLGI ORGANIZATION PROTEIN 6 HOMOLOG"/>
    <property type="match status" value="1"/>
</dbReference>
<dbReference type="Pfam" id="PF10304">
    <property type="entry name" value="RTP1_C2"/>
    <property type="match status" value="1"/>
</dbReference>
<evidence type="ECO:0000259" key="4">
    <source>
        <dbReference type="Pfam" id="PF25267"/>
    </source>
</evidence>
<dbReference type="Pfam" id="PF10363">
    <property type="entry name" value="RTP1_C1"/>
    <property type="match status" value="1"/>
</dbReference>
<dbReference type="SUPFAM" id="SSF48371">
    <property type="entry name" value="ARM repeat"/>
    <property type="match status" value="1"/>
</dbReference>
<dbReference type="GO" id="GO:0009306">
    <property type="term" value="P:protein secretion"/>
    <property type="evidence" value="ECO:0007669"/>
    <property type="project" value="TreeGrafter"/>
</dbReference>
<evidence type="ECO:0000259" key="3">
    <source>
        <dbReference type="Pfam" id="PF10363"/>
    </source>
</evidence>
<dbReference type="InterPro" id="IPR016024">
    <property type="entry name" value="ARM-type_fold"/>
</dbReference>
<dbReference type="PANTHER" id="PTHR20959">
    <property type="entry name" value="TRANSPORT AND GOLGI ORGANIZATION PROTEIN 6 FAMILY MEMBER"/>
    <property type="match status" value="1"/>
</dbReference>
<dbReference type="InterPro" id="IPR039600">
    <property type="entry name" value="TANGO6/Rtp1"/>
</dbReference>
<proteinExistence type="inferred from homology"/>
<accession>A0A482WXG5</accession>
<feature type="domain" description="RNA polymerase II assembly factor Rtp1 C-terminal" evidence="2">
    <location>
        <begin position="849"/>
        <end position="878"/>
    </location>
</feature>
<dbReference type="InterPro" id="IPR019451">
    <property type="entry name" value="Rtp1_C1"/>
</dbReference>
<protein>
    <recommendedName>
        <fullName evidence="7">RNA polymerase II assembly factor Rtp1 C-terminal domain-containing protein</fullName>
    </recommendedName>
</protein>
<reference evidence="5 6" key="1">
    <citation type="journal article" date="2017" name="Gigascience">
        <title>Genome sequence of the small brown planthopper, Laodelphax striatellus.</title>
        <authorList>
            <person name="Zhu J."/>
            <person name="Jiang F."/>
            <person name="Wang X."/>
            <person name="Yang P."/>
            <person name="Bao Y."/>
            <person name="Zhao W."/>
            <person name="Wang W."/>
            <person name="Lu H."/>
            <person name="Wang Q."/>
            <person name="Cui N."/>
            <person name="Li J."/>
            <person name="Chen X."/>
            <person name="Luo L."/>
            <person name="Yu J."/>
            <person name="Kang L."/>
            <person name="Cui F."/>
        </authorList>
    </citation>
    <scope>NUCLEOTIDE SEQUENCE [LARGE SCALE GENOMIC DNA]</scope>
    <source>
        <strain evidence="5">Lst14</strain>
    </source>
</reference>
<dbReference type="Proteomes" id="UP000291343">
    <property type="component" value="Unassembled WGS sequence"/>
</dbReference>
<sequence length="902" mass="101127">METSLKQIIDATALLVSPCSITAKRVDFLSALKSNISKISTENAQIPSLVHLKNVSGREKFSLENISWHHICLCLEALLQLRAHLLNDKEELLSISQQRSVRLCLELVITLGLLPNLLRGVGLSIEHRSSHAQKIFIEISDNEEPVSNEEKFERVIVVTKSLWLLIEEETLNGLILPRYMVDLLAVLCQLVFAPYKNPTPELMAIVANFKSNLDHVIANSHKPVIISELMLLQGNKECPKWMRVGVGKLLTSRLLDKNGVIATVQAIQYSSSKNNPKLLTGLDSVARLITSPLVTDAAKYSSIIVPPLIELIRSEDSTSMKIGVSCVRSLYEKNKTSCKEMILFQLLNPVINPSASLPEQEIYQCIVDVHRCFAYPGGDKWTVPIEAICIFCGIFKSLYIATVDTTSNIQTLVEDIVWAILCYCDCIGCEDITKISTILLFDENPFENFYSLPENIQFELENDTIKYVNVKYGSRTVKKLDRSILKLVKKKDIGGSVSKRVFVFLMKCSLSRNEDLSEKKVFISESLADLAECSKVQKSILQDPVPVIDFITSFVDNNLDQCDSESEMICLSLMLLSIILNDMIVSNKADWSIFGKVMVSLPLLSRKTKNSEIKTLSDEIYKMILCQGTSGERTRRRFEFYENEKSECAKALEDACNELLPVRGHAMIILAKLVSQGDSEAKAKKDAILCVFQENLKHEDSYLYLTAIEGLACLATEYPDTVLLTLAEEYVRSEGNVKLKVGESLMRVIRNLGEMAPVYKSELINALLSGVRDSDFLVRASSLSNVGELCKLLGYRIGPIVEEILNCVESVVLTDKSPEPRRAAVLLVTLLLRGLSRDALQVLEPILVPLYRALKRTYQLEKDDVTKLHAQLALQEIDSIVQDFLCPEPNFSKRIFVLDRPS</sequence>
<comment type="similarity">
    <text evidence="1">Belongs to the Tango6 family.</text>
</comment>
<dbReference type="SMR" id="A0A482WXG5"/>
<comment type="caution">
    <text evidence="5">The sequence shown here is derived from an EMBL/GenBank/DDBJ whole genome shotgun (WGS) entry which is preliminary data.</text>
</comment>
<dbReference type="InterPro" id="IPR057347">
    <property type="entry name" value="TANGO6_N"/>
</dbReference>
<dbReference type="Gene3D" id="1.25.10.10">
    <property type="entry name" value="Leucine-rich Repeat Variant"/>
    <property type="match status" value="1"/>
</dbReference>
<name>A0A482WXG5_LAOST</name>
<gene>
    <name evidence="5" type="ORF">LSTR_LSTR006391</name>
</gene>
<feature type="domain" description="TANGO6 N-terminal" evidence="4">
    <location>
        <begin position="92"/>
        <end position="236"/>
    </location>
</feature>
<evidence type="ECO:0000313" key="5">
    <source>
        <dbReference type="EMBL" id="RZF37992.1"/>
    </source>
</evidence>
<dbReference type="Pfam" id="PF25267">
    <property type="entry name" value="TANGO6_N"/>
    <property type="match status" value="1"/>
</dbReference>
<feature type="domain" description="RNA polymerase II assembly factor Rtp1 C-terminal" evidence="3">
    <location>
        <begin position="649"/>
        <end position="755"/>
    </location>
</feature>
<evidence type="ECO:0008006" key="7">
    <source>
        <dbReference type="Google" id="ProtNLM"/>
    </source>
</evidence>
<evidence type="ECO:0000256" key="1">
    <source>
        <dbReference type="ARBA" id="ARBA00005724"/>
    </source>
</evidence>
<dbReference type="OrthoDB" id="39591at2759"/>
<organism evidence="5 6">
    <name type="scientific">Laodelphax striatellus</name>
    <name type="common">Small brown planthopper</name>
    <name type="synonym">Delphax striatella</name>
    <dbReference type="NCBI Taxonomy" id="195883"/>
    <lineage>
        <taxon>Eukaryota</taxon>
        <taxon>Metazoa</taxon>
        <taxon>Ecdysozoa</taxon>
        <taxon>Arthropoda</taxon>
        <taxon>Hexapoda</taxon>
        <taxon>Insecta</taxon>
        <taxon>Pterygota</taxon>
        <taxon>Neoptera</taxon>
        <taxon>Paraneoptera</taxon>
        <taxon>Hemiptera</taxon>
        <taxon>Auchenorrhyncha</taxon>
        <taxon>Fulgoroidea</taxon>
        <taxon>Delphacidae</taxon>
        <taxon>Criomorphinae</taxon>
        <taxon>Laodelphax</taxon>
    </lineage>
</organism>
<dbReference type="InterPro" id="IPR019414">
    <property type="entry name" value="Rtp1_C2"/>
</dbReference>
<dbReference type="AlphaFoldDB" id="A0A482WXG5"/>